<keyword evidence="2" id="KW-0687">Ribonucleoprotein</keyword>
<evidence type="ECO:0000256" key="1">
    <source>
        <dbReference type="ARBA" id="ARBA00022980"/>
    </source>
</evidence>
<dbReference type="Proteomes" id="UP000027153">
    <property type="component" value="Unassembled WGS sequence"/>
</dbReference>
<proteinExistence type="predicted"/>
<dbReference type="PATRIC" id="fig|1392998.3.peg.112"/>
<dbReference type="GO" id="GO:0006412">
    <property type="term" value="P:translation"/>
    <property type="evidence" value="ECO:0007669"/>
    <property type="project" value="InterPro"/>
</dbReference>
<evidence type="ECO:0000256" key="2">
    <source>
        <dbReference type="ARBA" id="ARBA00023274"/>
    </source>
</evidence>
<dbReference type="InterPro" id="IPR023657">
    <property type="entry name" value="Ribosomal_eL40_arc"/>
</dbReference>
<protein>
    <recommendedName>
        <fullName evidence="3">50S ribosomal protein L40e</fullName>
    </recommendedName>
</protein>
<sequence>MARFPEAEKVLLHMKICMKCNARNSVRATRCRKCGYTGLRSKSKEIKGKG</sequence>
<dbReference type="InterPro" id="IPR001975">
    <property type="entry name" value="Ribosomal_eL40_dom"/>
</dbReference>
<dbReference type="EMBL" id="JMIY01000001">
    <property type="protein sequence ID" value="KCZ73444.1"/>
    <property type="molecule type" value="Genomic_DNA"/>
</dbReference>
<dbReference type="Pfam" id="PF01020">
    <property type="entry name" value="Ribosomal_L40e"/>
    <property type="match status" value="1"/>
</dbReference>
<dbReference type="PANTHER" id="PTHR39649:SF1">
    <property type="entry name" value="LARGE RIBOSOMAL SUBUNIT PROTEIN EL40"/>
    <property type="match status" value="1"/>
</dbReference>
<accession>A0A062VCT5</accession>
<feature type="domain" description="Large ribosomal subunit protein eL40" evidence="4">
    <location>
        <begin position="1"/>
        <end position="46"/>
    </location>
</feature>
<dbReference type="PANTHER" id="PTHR39649">
    <property type="entry name" value="50S RIBOSOMAL PROTEIN L40E"/>
    <property type="match status" value="1"/>
</dbReference>
<name>A0A062VCT5_9EURY</name>
<reference evidence="5 6" key="1">
    <citation type="journal article" date="2013" name="Nature">
        <title>Anaerobic oxidation of methane coupled to nitrate reduction in a novel archaeal lineage.</title>
        <authorList>
            <person name="Haroon M.F."/>
            <person name="Hu S."/>
            <person name="Shi Y."/>
            <person name="Imelfort M."/>
            <person name="Keller J."/>
            <person name="Hugenholtz P."/>
            <person name="Yuan Z."/>
            <person name="Tyson G.W."/>
        </authorList>
    </citation>
    <scope>NUCLEOTIDE SEQUENCE [LARGE SCALE GENOMIC DNA]</scope>
    <source>
        <strain evidence="5 6">ANME-2d</strain>
    </source>
</reference>
<dbReference type="InterPro" id="IPR038587">
    <property type="entry name" value="Ribosomal_eL40_sf"/>
</dbReference>
<dbReference type="OrthoDB" id="45138at2157"/>
<evidence type="ECO:0000256" key="3">
    <source>
        <dbReference type="ARBA" id="ARBA00035355"/>
    </source>
</evidence>
<keyword evidence="6" id="KW-1185">Reference proteome</keyword>
<dbReference type="NCBIfam" id="NF003161">
    <property type="entry name" value="PRK04136.1"/>
    <property type="match status" value="1"/>
</dbReference>
<dbReference type="Gene3D" id="4.10.1060.50">
    <property type="match status" value="1"/>
</dbReference>
<dbReference type="GO" id="GO:0005840">
    <property type="term" value="C:ribosome"/>
    <property type="evidence" value="ECO:0007669"/>
    <property type="project" value="UniProtKB-KW"/>
</dbReference>
<dbReference type="RefSeq" id="WP_048088901.1">
    <property type="nucleotide sequence ID" value="NZ_JMIY01000001.1"/>
</dbReference>
<gene>
    <name evidence="5" type="ORF">ANME2D_00511</name>
</gene>
<dbReference type="InterPro" id="IPR011332">
    <property type="entry name" value="Ribosomal_zn-bd"/>
</dbReference>
<comment type="caution">
    <text evidence="5">The sequence shown here is derived from an EMBL/GenBank/DDBJ whole genome shotgun (WGS) entry which is preliminary data.</text>
</comment>
<dbReference type="GO" id="GO:0003735">
    <property type="term" value="F:structural constituent of ribosome"/>
    <property type="evidence" value="ECO:0007669"/>
    <property type="project" value="InterPro"/>
</dbReference>
<keyword evidence="1 5" id="KW-0689">Ribosomal protein</keyword>
<evidence type="ECO:0000313" key="6">
    <source>
        <dbReference type="Proteomes" id="UP000027153"/>
    </source>
</evidence>
<dbReference type="SUPFAM" id="SSF57829">
    <property type="entry name" value="Zn-binding ribosomal proteins"/>
    <property type="match status" value="1"/>
</dbReference>
<evidence type="ECO:0000259" key="4">
    <source>
        <dbReference type="SMART" id="SM01377"/>
    </source>
</evidence>
<dbReference type="SMART" id="SM01377">
    <property type="entry name" value="Ribosomal_L40e"/>
    <property type="match status" value="1"/>
</dbReference>
<evidence type="ECO:0000313" key="5">
    <source>
        <dbReference type="EMBL" id="KCZ73444.1"/>
    </source>
</evidence>
<dbReference type="GO" id="GO:1990904">
    <property type="term" value="C:ribonucleoprotein complex"/>
    <property type="evidence" value="ECO:0007669"/>
    <property type="project" value="UniProtKB-KW"/>
</dbReference>
<dbReference type="AlphaFoldDB" id="A0A062VCT5"/>
<organism evidence="5 6">
    <name type="scientific">Candidatus Methanoperedens nitratireducens</name>
    <dbReference type="NCBI Taxonomy" id="1392998"/>
    <lineage>
        <taxon>Archaea</taxon>
        <taxon>Methanobacteriati</taxon>
        <taxon>Methanobacteriota</taxon>
        <taxon>Stenosarchaea group</taxon>
        <taxon>Methanomicrobia</taxon>
        <taxon>Methanosarcinales</taxon>
        <taxon>ANME-2 cluster</taxon>
        <taxon>Candidatus Methanoperedentaceae</taxon>
        <taxon>Candidatus Methanoperedens</taxon>
    </lineage>
</organism>